<dbReference type="Gene3D" id="3.40.630.30">
    <property type="match status" value="1"/>
</dbReference>
<accession>A0ABD4WMT2</accession>
<dbReference type="Pfam" id="PF13527">
    <property type="entry name" value="Acetyltransf_9"/>
    <property type="match status" value="1"/>
</dbReference>
<dbReference type="Proteomes" id="UP001213771">
    <property type="component" value="Unassembled WGS sequence"/>
</dbReference>
<dbReference type="SUPFAM" id="SSF55729">
    <property type="entry name" value="Acyl-CoA N-acyltransferases (Nat)"/>
    <property type="match status" value="1"/>
</dbReference>
<keyword evidence="2" id="KW-0808">Transferase</keyword>
<keyword evidence="2" id="KW-0012">Acyltransferase</keyword>
<reference evidence="2 3" key="1">
    <citation type="submission" date="2023-02" db="EMBL/GenBank/DDBJ databases">
        <authorList>
            <person name="Olszewska D."/>
        </authorList>
    </citation>
    <scope>NUCLEOTIDE SEQUENCE [LARGE SCALE GENOMIC DNA]</scope>
    <source>
        <strain evidence="2 3">FDU301</strain>
    </source>
</reference>
<proteinExistence type="predicted"/>
<dbReference type="CDD" id="cd04301">
    <property type="entry name" value="NAT_SF"/>
    <property type="match status" value="1"/>
</dbReference>
<dbReference type="InterPro" id="IPR000182">
    <property type="entry name" value="GNAT_dom"/>
</dbReference>
<dbReference type="EC" id="2.3.1.-" evidence="2"/>
<evidence type="ECO:0000313" key="2">
    <source>
        <dbReference type="EMBL" id="MDD9781539.1"/>
    </source>
</evidence>
<organism evidence="2 3">
    <name type="scientific">Priestia megaterium</name>
    <name type="common">Bacillus megaterium</name>
    <dbReference type="NCBI Taxonomy" id="1404"/>
    <lineage>
        <taxon>Bacteria</taxon>
        <taxon>Bacillati</taxon>
        <taxon>Bacillota</taxon>
        <taxon>Bacilli</taxon>
        <taxon>Bacillales</taxon>
        <taxon>Bacillaceae</taxon>
        <taxon>Priestia</taxon>
    </lineage>
</organism>
<dbReference type="GO" id="GO:0016746">
    <property type="term" value="F:acyltransferase activity"/>
    <property type="evidence" value="ECO:0007669"/>
    <property type="project" value="UniProtKB-KW"/>
</dbReference>
<dbReference type="RefSeq" id="WP_274588631.1">
    <property type="nucleotide sequence ID" value="NZ_JARAOX010000123.1"/>
</dbReference>
<sequence length="293" mass="34730">MNQIRFERGYKYNNTLRKSYSELSNLTFGIEFEEYYQMGYWSDRYLPFSYVYQDKVIANVSVNLLDFVIQGQKKKALQIGTVMTHPDFQKRGLSTSLMNKVLAEYSDAYDFMYLFANKDVLDFYPKFGFKTSNEHIFFMNFAVNKKQNRNLRKLDIANIKDKKFIYEFVSDRIPVSETFSTLHSEGIFMFYCLNVFPQNIYYLAEEDVIVVFKQEQKILHLYDIVSKKEIEIEPILTKISDLSTEKVIFHYTPAYKNLQIESKPFIGYEVLFVKPFRNSSFPPNIKHPLMSQA</sequence>
<name>A0ABD4WMT2_PRIMG</name>
<dbReference type="AlphaFoldDB" id="A0ABD4WMT2"/>
<gene>
    <name evidence="2" type="ORF">PVE99_03840</name>
</gene>
<evidence type="ECO:0000313" key="3">
    <source>
        <dbReference type="Proteomes" id="UP001213771"/>
    </source>
</evidence>
<dbReference type="InterPro" id="IPR016181">
    <property type="entry name" value="Acyl_CoA_acyltransferase"/>
</dbReference>
<dbReference type="EMBL" id="JARAOX010000123">
    <property type="protein sequence ID" value="MDD9781539.1"/>
    <property type="molecule type" value="Genomic_DNA"/>
</dbReference>
<feature type="domain" description="N-acetyltransferase" evidence="1">
    <location>
        <begin position="7"/>
        <end position="144"/>
    </location>
</feature>
<dbReference type="PROSITE" id="PS51186">
    <property type="entry name" value="GNAT"/>
    <property type="match status" value="1"/>
</dbReference>
<protein>
    <submittedName>
        <fullName evidence="2">GNAT family N-acetyltransferase</fullName>
        <ecNumber evidence="2">2.3.1.-</ecNumber>
    </submittedName>
</protein>
<comment type="caution">
    <text evidence="2">The sequence shown here is derived from an EMBL/GenBank/DDBJ whole genome shotgun (WGS) entry which is preliminary data.</text>
</comment>
<evidence type="ECO:0000259" key="1">
    <source>
        <dbReference type="PROSITE" id="PS51186"/>
    </source>
</evidence>